<evidence type="ECO:0000256" key="4">
    <source>
        <dbReference type="SAM" id="SignalP"/>
    </source>
</evidence>
<dbReference type="PANTHER" id="PTHR14027">
    <property type="entry name" value="RNA POLYMERASE-ASSOCIATED PROTEIN CTR9"/>
    <property type="match status" value="1"/>
</dbReference>
<dbReference type="Pfam" id="PF13174">
    <property type="entry name" value="TPR_6"/>
    <property type="match status" value="2"/>
</dbReference>
<dbReference type="HOGENOM" id="CLU_292997_0_0_0"/>
<dbReference type="GO" id="GO:0006355">
    <property type="term" value="P:regulation of DNA-templated transcription"/>
    <property type="evidence" value="ECO:0007669"/>
    <property type="project" value="InterPro"/>
</dbReference>
<keyword evidence="6" id="KW-1185">Reference proteome</keyword>
<dbReference type="InterPro" id="IPR019734">
    <property type="entry name" value="TPR_rpt"/>
</dbReference>
<dbReference type="KEGG" id="pbs:Plabr_0752"/>
<feature type="repeat" description="TPR" evidence="3">
    <location>
        <begin position="110"/>
        <end position="143"/>
    </location>
</feature>
<evidence type="ECO:0000313" key="6">
    <source>
        <dbReference type="Proteomes" id="UP000006860"/>
    </source>
</evidence>
<dbReference type="Pfam" id="PF12895">
    <property type="entry name" value="ANAPC3"/>
    <property type="match status" value="1"/>
</dbReference>
<dbReference type="Pfam" id="PF13181">
    <property type="entry name" value="TPR_8"/>
    <property type="match status" value="1"/>
</dbReference>
<dbReference type="PROSITE" id="PS50005">
    <property type="entry name" value="TPR"/>
    <property type="match status" value="3"/>
</dbReference>
<dbReference type="InterPro" id="IPR011990">
    <property type="entry name" value="TPR-like_helical_dom_sf"/>
</dbReference>
<dbReference type="EMBL" id="CP002546">
    <property type="protein sequence ID" value="ADY58377.1"/>
    <property type="molecule type" value="Genomic_DNA"/>
</dbReference>
<evidence type="ECO:0000313" key="5">
    <source>
        <dbReference type="EMBL" id="ADY58377.1"/>
    </source>
</evidence>
<keyword evidence="4" id="KW-0732">Signal</keyword>
<feature type="repeat" description="TPR" evidence="3">
    <location>
        <begin position="220"/>
        <end position="253"/>
    </location>
</feature>
<dbReference type="STRING" id="756272.Plabr_0752"/>
<reference evidence="6" key="1">
    <citation type="submission" date="2011-02" db="EMBL/GenBank/DDBJ databases">
        <title>The complete genome of Planctomyces brasiliensis DSM 5305.</title>
        <authorList>
            <person name="Lucas S."/>
            <person name="Copeland A."/>
            <person name="Lapidus A."/>
            <person name="Bruce D."/>
            <person name="Goodwin L."/>
            <person name="Pitluck S."/>
            <person name="Kyrpides N."/>
            <person name="Mavromatis K."/>
            <person name="Pagani I."/>
            <person name="Ivanova N."/>
            <person name="Ovchinnikova G."/>
            <person name="Lu M."/>
            <person name="Detter J.C."/>
            <person name="Han C."/>
            <person name="Land M."/>
            <person name="Hauser L."/>
            <person name="Markowitz V."/>
            <person name="Cheng J.-F."/>
            <person name="Hugenholtz P."/>
            <person name="Woyke T."/>
            <person name="Wu D."/>
            <person name="Tindall B."/>
            <person name="Pomrenke H.G."/>
            <person name="Brambilla E."/>
            <person name="Klenk H.-P."/>
            <person name="Eisen J.A."/>
        </authorList>
    </citation>
    <scope>NUCLEOTIDE SEQUENCE [LARGE SCALE GENOMIC DNA]</scope>
    <source>
        <strain evidence="6">ATCC 49424 / DSM 5305 / JCM 21570 / NBRC 103401 / IFAM 1448</strain>
    </source>
</reference>
<gene>
    <name evidence="5" type="ordered locus">Plabr_0752</name>
</gene>
<proteinExistence type="predicted"/>
<dbReference type="Proteomes" id="UP000006860">
    <property type="component" value="Chromosome"/>
</dbReference>
<evidence type="ECO:0000256" key="3">
    <source>
        <dbReference type="PROSITE-ProRule" id="PRU00339"/>
    </source>
</evidence>
<keyword evidence="2 3" id="KW-0802">TPR repeat</keyword>
<dbReference type="SMART" id="SM00028">
    <property type="entry name" value="TPR"/>
    <property type="match status" value="17"/>
</dbReference>
<dbReference type="PANTHER" id="PTHR14027:SF2">
    <property type="entry name" value="RNA POLYMERASE-ASSOCIATED PROTEIN CTR9 HOMOLOG"/>
    <property type="match status" value="1"/>
</dbReference>
<dbReference type="AlphaFoldDB" id="F0SGU2"/>
<name>F0SGU2_RUBBR</name>
<dbReference type="SUPFAM" id="SSF48452">
    <property type="entry name" value="TPR-like"/>
    <property type="match status" value="6"/>
</dbReference>
<dbReference type="InterPro" id="IPR031101">
    <property type="entry name" value="Ctr9"/>
</dbReference>
<evidence type="ECO:0000256" key="1">
    <source>
        <dbReference type="ARBA" id="ARBA00022737"/>
    </source>
</evidence>
<accession>F0SGU2</accession>
<dbReference type="Pfam" id="PF13432">
    <property type="entry name" value="TPR_16"/>
    <property type="match status" value="5"/>
</dbReference>
<feature type="chain" id="PRO_5003258513" evidence="4">
    <location>
        <begin position="34"/>
        <end position="1054"/>
    </location>
</feature>
<feature type="repeat" description="TPR" evidence="3">
    <location>
        <begin position="291"/>
        <end position="324"/>
    </location>
</feature>
<dbReference type="eggNOG" id="COG1729">
    <property type="taxonomic scope" value="Bacteria"/>
</dbReference>
<organism evidence="5 6">
    <name type="scientific">Rubinisphaera brasiliensis (strain ATCC 49424 / DSM 5305 / JCM 21570 / IAM 15109 / NBRC 103401 / IFAM 1448)</name>
    <name type="common">Planctomyces brasiliensis</name>
    <dbReference type="NCBI Taxonomy" id="756272"/>
    <lineage>
        <taxon>Bacteria</taxon>
        <taxon>Pseudomonadati</taxon>
        <taxon>Planctomycetota</taxon>
        <taxon>Planctomycetia</taxon>
        <taxon>Planctomycetales</taxon>
        <taxon>Planctomycetaceae</taxon>
        <taxon>Rubinisphaera</taxon>
    </lineage>
</organism>
<dbReference type="OrthoDB" id="9757961at2"/>
<dbReference type="GO" id="GO:0006368">
    <property type="term" value="P:transcription elongation by RNA polymerase II"/>
    <property type="evidence" value="ECO:0007669"/>
    <property type="project" value="TreeGrafter"/>
</dbReference>
<feature type="signal peptide" evidence="4">
    <location>
        <begin position="1"/>
        <end position="33"/>
    </location>
</feature>
<keyword evidence="1" id="KW-0677">Repeat</keyword>
<dbReference type="Gene3D" id="1.25.40.10">
    <property type="entry name" value="Tetratricopeptide repeat domain"/>
    <property type="match status" value="8"/>
</dbReference>
<sequence length="1054" mass="118992">MPAHSRPRPPYFFALLLILCGQVLSLSSSVALAAPADDEYTLGITLYGQKRWDLAADTLKNYLETYPDHENVPLGKVYLAQSYVNQQKYAEARTILRDFLKAHPQNKNAAQAQYRVAECSYFLDDYKAAIKDFQAFLDQNPNDALSEWALPYLADSYLRDGQPGKAELSFKQSLQTFPEGRFQEDSLFGLARAYELQNEPKSAIAEYQKLIALPDGDRAAEALVNLGMLYFQQQNYNLAAEVFTLLAKDYPESSLVPLANLNAGYAYYSLNQWDKAIERLELAKTSEAYSATAQYWLAQTYKSQGQIDKAIQQLEELRQNNPSEDLQPRVVYQLADTYFQQASYAKAAGVYQEYLKAFSTGDQAEAAWLHLVESQLLQDQLGTAWATLESPGELQLTEAGERERILLQARLLAESPSQDDPLPEAVGSREERLQRADELLRNLIAEQPLDQTDPLSQQIYFEAARIAQQRQEPQRVVEMLDPLTRKRAAEVSLQLPEAWLLLASALLDLEEYDEALKAAEQVPLDQTSERVAEQAVLIRVSAYLALQQFEQAEQAIAELEKIPGGSEKRWQALYQLAESAYAGSAWERAERLYRQIVDAEAPPEWTIKAMSGLGWTLFEAGDFAGAAAAFDKLQQSFPESRQAAADAGYMRGMAELRAERLEQAAGIFMETADKFQADESAEQGDEINYIAYRAAREAARTYRSLENTNKAADAYRVAYQQLSKQPESRQTNLDKLLDEWGLLHYEAGQYDEADAVFRILVEKCPKSDRSDDALLSLAESEYIAGNTVQARTMFEELLALPTADNYVQRRARYQLVLIAAEQKDLAAVQKFAQSYLSETDLADVPLAERGEVESQLVQFHLESGQLEQAKDLIAELLEKAETLEDDVPEWLPGLYVQAAEIARREKNYDRVRELQQTVQQKFPETEARDQIDVLVGRSYIAQANFDQARQTFQAVLDRIAGQKTLAAAQSQFYLAETSLMQKNYEDALKEYIRVAVLFPGFPDLQSAALFQAGQCDEVLGHPTQAIQSYENLRRLYPESEFASRAAERIEKLRQ</sequence>
<protein>
    <submittedName>
        <fullName evidence="5">Tetratricopeptide TPR_1 repeat-containing protein</fullName>
    </submittedName>
</protein>
<dbReference type="GO" id="GO:0000993">
    <property type="term" value="F:RNA polymerase II complex binding"/>
    <property type="evidence" value="ECO:0007669"/>
    <property type="project" value="TreeGrafter"/>
</dbReference>
<evidence type="ECO:0000256" key="2">
    <source>
        <dbReference type="ARBA" id="ARBA00022803"/>
    </source>
</evidence>
<dbReference type="eggNOG" id="COG4105">
    <property type="taxonomic scope" value="Bacteria"/>
</dbReference>
<dbReference type="eggNOG" id="COG0457">
    <property type="taxonomic scope" value="Bacteria"/>
</dbReference>